<dbReference type="SMART" id="SM00324">
    <property type="entry name" value="RhoGAP"/>
    <property type="match status" value="1"/>
</dbReference>
<evidence type="ECO:0000313" key="3">
    <source>
        <dbReference type="EMBL" id="KAF9512527.1"/>
    </source>
</evidence>
<organism evidence="3 4">
    <name type="scientific">Hydnum rufescens UP504</name>
    <dbReference type="NCBI Taxonomy" id="1448309"/>
    <lineage>
        <taxon>Eukaryota</taxon>
        <taxon>Fungi</taxon>
        <taxon>Dikarya</taxon>
        <taxon>Basidiomycota</taxon>
        <taxon>Agaricomycotina</taxon>
        <taxon>Agaricomycetes</taxon>
        <taxon>Cantharellales</taxon>
        <taxon>Hydnaceae</taxon>
        <taxon>Hydnum</taxon>
    </lineage>
</organism>
<gene>
    <name evidence="3" type="ORF">BS47DRAFT_1486203</name>
</gene>
<dbReference type="Proteomes" id="UP000886523">
    <property type="component" value="Unassembled WGS sequence"/>
</dbReference>
<evidence type="ECO:0000259" key="2">
    <source>
        <dbReference type="PROSITE" id="PS50238"/>
    </source>
</evidence>
<dbReference type="AlphaFoldDB" id="A0A9P6DSU7"/>
<evidence type="ECO:0000256" key="1">
    <source>
        <dbReference type="SAM" id="MobiDB-lite"/>
    </source>
</evidence>
<comment type="caution">
    <text evidence="3">The sequence shown here is derived from an EMBL/GenBank/DDBJ whole genome shotgun (WGS) entry which is preliminary data.</text>
</comment>
<dbReference type="InterPro" id="IPR008936">
    <property type="entry name" value="Rho_GTPase_activation_prot"/>
</dbReference>
<dbReference type="EMBL" id="MU128985">
    <property type="protein sequence ID" value="KAF9512527.1"/>
    <property type="molecule type" value="Genomic_DNA"/>
</dbReference>
<dbReference type="Gene3D" id="1.10.555.10">
    <property type="entry name" value="Rho GTPase activation protein"/>
    <property type="match status" value="1"/>
</dbReference>
<dbReference type="Pfam" id="PF00620">
    <property type="entry name" value="RhoGAP"/>
    <property type="match status" value="1"/>
</dbReference>
<reference evidence="3" key="1">
    <citation type="journal article" date="2020" name="Nat. Commun.">
        <title>Large-scale genome sequencing of mycorrhizal fungi provides insights into the early evolution of symbiotic traits.</title>
        <authorList>
            <person name="Miyauchi S."/>
            <person name="Kiss E."/>
            <person name="Kuo A."/>
            <person name="Drula E."/>
            <person name="Kohler A."/>
            <person name="Sanchez-Garcia M."/>
            <person name="Morin E."/>
            <person name="Andreopoulos B."/>
            <person name="Barry K.W."/>
            <person name="Bonito G."/>
            <person name="Buee M."/>
            <person name="Carver A."/>
            <person name="Chen C."/>
            <person name="Cichocki N."/>
            <person name="Clum A."/>
            <person name="Culley D."/>
            <person name="Crous P.W."/>
            <person name="Fauchery L."/>
            <person name="Girlanda M."/>
            <person name="Hayes R.D."/>
            <person name="Keri Z."/>
            <person name="LaButti K."/>
            <person name="Lipzen A."/>
            <person name="Lombard V."/>
            <person name="Magnuson J."/>
            <person name="Maillard F."/>
            <person name="Murat C."/>
            <person name="Nolan M."/>
            <person name="Ohm R.A."/>
            <person name="Pangilinan J."/>
            <person name="Pereira M.F."/>
            <person name="Perotto S."/>
            <person name="Peter M."/>
            <person name="Pfister S."/>
            <person name="Riley R."/>
            <person name="Sitrit Y."/>
            <person name="Stielow J.B."/>
            <person name="Szollosi G."/>
            <person name="Zifcakova L."/>
            <person name="Stursova M."/>
            <person name="Spatafora J.W."/>
            <person name="Tedersoo L."/>
            <person name="Vaario L.M."/>
            <person name="Yamada A."/>
            <person name="Yan M."/>
            <person name="Wang P."/>
            <person name="Xu J."/>
            <person name="Bruns T."/>
            <person name="Baldrian P."/>
            <person name="Vilgalys R."/>
            <person name="Dunand C."/>
            <person name="Henrissat B."/>
            <person name="Grigoriev I.V."/>
            <person name="Hibbett D."/>
            <person name="Nagy L.G."/>
            <person name="Martin F.M."/>
        </authorList>
    </citation>
    <scope>NUCLEOTIDE SEQUENCE</scope>
    <source>
        <strain evidence="3">UP504</strain>
    </source>
</reference>
<feature type="compositionally biased region" description="Polar residues" evidence="1">
    <location>
        <begin position="539"/>
        <end position="551"/>
    </location>
</feature>
<proteinExistence type="predicted"/>
<evidence type="ECO:0000313" key="4">
    <source>
        <dbReference type="Proteomes" id="UP000886523"/>
    </source>
</evidence>
<accession>A0A9P6DSU7</accession>
<feature type="compositionally biased region" description="Polar residues" evidence="1">
    <location>
        <begin position="97"/>
        <end position="127"/>
    </location>
</feature>
<keyword evidence="4" id="KW-1185">Reference proteome</keyword>
<feature type="compositionally biased region" description="Polar residues" evidence="1">
    <location>
        <begin position="54"/>
        <end position="65"/>
    </location>
</feature>
<protein>
    <recommendedName>
        <fullName evidence="2">Rho-GAP domain-containing protein</fullName>
    </recommendedName>
</protein>
<dbReference type="SUPFAM" id="SSF48350">
    <property type="entry name" value="GTPase activation domain, GAP"/>
    <property type="match status" value="1"/>
</dbReference>
<dbReference type="OrthoDB" id="79452at2759"/>
<dbReference type="GO" id="GO:0007165">
    <property type="term" value="P:signal transduction"/>
    <property type="evidence" value="ECO:0007669"/>
    <property type="project" value="InterPro"/>
</dbReference>
<dbReference type="PROSITE" id="PS50238">
    <property type="entry name" value="RHOGAP"/>
    <property type="match status" value="1"/>
</dbReference>
<sequence>MPLSVLSHLTNSSLGGPVPPLRRNPSSRGAPRPGILRRESSYGPNRHPLEMYNGQESSNTKSNAQIRPLPRNYPRTKASTNQHLRKSPASKDAGIWNGQSESSPTGRVRSISTRRVSFGSPSENTCPSDEYLNTDLSERSERFFSDPTVSKSNAWLDTVSERAERSQSLGPEEVDDRSQLFHTSHPVEAKYVKILLRIAQLLPHPPGNCESEYKMIHRLIDVDALMHIHLEDDTRRAQLQKSQGKQRSFNEGHILCVPLRTVYLFASDLISVNGLEYRLPIFLVEAVEALYGRDLSGPKLFHRPLRNPSTIHNFIDQFDAPPLYGKGAVLQDKSSQEIFSMLRHFLEAMPEPILEPTLFHAFYQSCYLPTSAMADSKTGTAETPGNTNRTSDELSRIAIAKLLFRLMPEAHSSALTYLLAFFALIPTVQNKRTYKELAKAFGPSICSPRDPLQHFIALGALPDNSGTGLNKDNAEKWVRQMGSQLLLWLLCYWDEISSWRDFDPTFDIKEDADATAWFQESQTASKQVYASPEAAEHSLPSSDSVPSEYSQYPSLESVAPLKLGVSEKEAVNGHDVHDPHTAPTSPTEQSTLDVHLECLDQLSPSPDADQRHSHEQAGLGSSNPIDGDMVARLESLVVSQSALLRTKDDMIALLETRISALEKTFLDAEISALTERLNRVEEESSGTAKKLQLLRNAL</sequence>
<feature type="region of interest" description="Disordered" evidence="1">
    <location>
        <begin position="1"/>
        <end position="130"/>
    </location>
</feature>
<feature type="region of interest" description="Disordered" evidence="1">
    <location>
        <begin position="601"/>
        <end position="625"/>
    </location>
</feature>
<feature type="region of interest" description="Disordered" evidence="1">
    <location>
        <begin position="528"/>
        <end position="551"/>
    </location>
</feature>
<name>A0A9P6DSU7_9AGAM</name>
<feature type="domain" description="Rho-GAP" evidence="2">
    <location>
        <begin position="270"/>
        <end position="497"/>
    </location>
</feature>
<dbReference type="InterPro" id="IPR000198">
    <property type="entry name" value="RhoGAP_dom"/>
</dbReference>